<evidence type="ECO:0000256" key="8">
    <source>
        <dbReference type="ARBA" id="ARBA00023157"/>
    </source>
</evidence>
<keyword evidence="4" id="KW-0130">Cell adhesion</keyword>
<evidence type="ECO:0000256" key="2">
    <source>
        <dbReference type="ARBA" id="ARBA00022692"/>
    </source>
</evidence>
<feature type="coiled-coil region" evidence="11">
    <location>
        <begin position="64"/>
        <end position="105"/>
    </location>
</feature>
<gene>
    <name evidence="15" type="primary">LOC101982643</name>
</gene>
<protein>
    <submittedName>
        <fullName evidence="15">Killer cell lectin-like receptor 2</fullName>
    </submittedName>
</protein>
<evidence type="ECO:0000313" key="15">
    <source>
        <dbReference type="RefSeq" id="XP_005369322.1"/>
    </source>
</evidence>
<keyword evidence="10" id="KW-0325">Glycoprotein</keyword>
<keyword evidence="5" id="KW-0735">Signal-anchor</keyword>
<evidence type="ECO:0000313" key="14">
    <source>
        <dbReference type="Proteomes" id="UP000694915"/>
    </source>
</evidence>
<keyword evidence="9" id="KW-0675">Receptor</keyword>
<proteinExistence type="predicted"/>
<keyword evidence="7 12" id="KW-0472">Membrane</keyword>
<dbReference type="GeneID" id="101982643"/>
<keyword evidence="3" id="KW-0430">Lectin</keyword>
<evidence type="ECO:0000259" key="13">
    <source>
        <dbReference type="PROSITE" id="PS50041"/>
    </source>
</evidence>
<evidence type="ECO:0000256" key="6">
    <source>
        <dbReference type="ARBA" id="ARBA00022989"/>
    </source>
</evidence>
<keyword evidence="14" id="KW-1185">Reference proteome</keyword>
<keyword evidence="11" id="KW-0175">Coiled coil</keyword>
<dbReference type="InterPro" id="IPR013600">
    <property type="entry name" value="Ly49_N"/>
</dbReference>
<accession>A0ABM0LMX5</accession>
<dbReference type="Proteomes" id="UP000694915">
    <property type="component" value="Unplaced"/>
</dbReference>
<dbReference type="InterPro" id="IPR001304">
    <property type="entry name" value="C-type_lectin-like"/>
</dbReference>
<dbReference type="InterPro" id="IPR033992">
    <property type="entry name" value="NKR-like_CTLD"/>
</dbReference>
<evidence type="ECO:0000256" key="4">
    <source>
        <dbReference type="ARBA" id="ARBA00022889"/>
    </source>
</evidence>
<dbReference type="PROSITE" id="PS50041">
    <property type="entry name" value="C_TYPE_LECTIN_2"/>
    <property type="match status" value="1"/>
</dbReference>
<evidence type="ECO:0000256" key="5">
    <source>
        <dbReference type="ARBA" id="ARBA00022968"/>
    </source>
</evidence>
<dbReference type="CDD" id="cd03593">
    <property type="entry name" value="CLECT_NK_receptors_like"/>
    <property type="match status" value="1"/>
</dbReference>
<dbReference type="SMART" id="SM00034">
    <property type="entry name" value="CLECT"/>
    <property type="match status" value="1"/>
</dbReference>
<comment type="subcellular location">
    <subcellularLocation>
        <location evidence="1">Membrane</location>
        <topology evidence="1">Single-pass type II membrane protein</topology>
    </subcellularLocation>
</comment>
<evidence type="ECO:0000256" key="9">
    <source>
        <dbReference type="ARBA" id="ARBA00023170"/>
    </source>
</evidence>
<keyword evidence="2 12" id="KW-0812">Transmembrane</keyword>
<organism evidence="14 15">
    <name type="scientific">Microtus ochrogaster</name>
    <name type="common">Prairie vole</name>
    <dbReference type="NCBI Taxonomy" id="79684"/>
    <lineage>
        <taxon>Eukaryota</taxon>
        <taxon>Metazoa</taxon>
        <taxon>Chordata</taxon>
        <taxon>Craniata</taxon>
        <taxon>Vertebrata</taxon>
        <taxon>Euteleostomi</taxon>
        <taxon>Mammalia</taxon>
        <taxon>Eutheria</taxon>
        <taxon>Euarchontoglires</taxon>
        <taxon>Glires</taxon>
        <taxon>Rodentia</taxon>
        <taxon>Myomorpha</taxon>
        <taxon>Muroidea</taxon>
        <taxon>Cricetidae</taxon>
        <taxon>Arvicolinae</taxon>
        <taxon>Microtus</taxon>
    </lineage>
</organism>
<keyword evidence="8" id="KW-1015">Disulfide bond</keyword>
<evidence type="ECO:0000256" key="3">
    <source>
        <dbReference type="ARBA" id="ARBA00022734"/>
    </source>
</evidence>
<dbReference type="Pfam" id="PF08391">
    <property type="entry name" value="Ly49"/>
    <property type="match status" value="1"/>
</dbReference>
<dbReference type="PANTHER" id="PTHR46329">
    <property type="entry name" value="KILLER CELL LECTIN-LIKE RECEPTOR 2"/>
    <property type="match status" value="1"/>
</dbReference>
<keyword evidence="6 12" id="KW-1133">Transmembrane helix</keyword>
<dbReference type="PANTHER" id="PTHR46329:SF1">
    <property type="entry name" value="KILLER CELL LECTIN-LIKE RECEPTOR 2"/>
    <property type="match status" value="1"/>
</dbReference>
<dbReference type="RefSeq" id="XP_005369322.1">
    <property type="nucleotide sequence ID" value="XM_005369265.1"/>
</dbReference>
<evidence type="ECO:0000256" key="1">
    <source>
        <dbReference type="ARBA" id="ARBA00004606"/>
    </source>
</evidence>
<reference evidence="15" key="1">
    <citation type="submission" date="2025-08" db="UniProtKB">
        <authorList>
            <consortium name="RefSeq"/>
        </authorList>
    </citation>
    <scope>IDENTIFICATION</scope>
</reference>
<dbReference type="InterPro" id="IPR016186">
    <property type="entry name" value="C-type_lectin-like/link_sf"/>
</dbReference>
<feature type="domain" description="C-type lectin" evidence="13">
    <location>
        <begin position="142"/>
        <end position="250"/>
    </location>
</feature>
<sequence length="268" mass="31241">MSDEEITYSTVRFGKSSELQTRGRHDETQGPRRTLHRVSLGILCSLLVAVAVLVAYASQYSGNQHALQKTLNNLIQQYHTLQKNNSLMKEMLSNKSKELDDLKHQKKLDSSNREQNRFCGETKVLDFIQFTGKYVDRYWLCSGIKCYFMMDNTHWSGCKRTCRDCSLSLLKIDNEDELKFLQVKIDPNTYWIGLSYDATKSKKWQWTDEEPPYLDLTTVKSLQERIGCAFLSYKGINTDDCGKKYPCICERRMDKFPHPVCSMEEKYK</sequence>
<dbReference type="InterPro" id="IPR052013">
    <property type="entry name" value="Mouse_KLRs"/>
</dbReference>
<dbReference type="InterPro" id="IPR016187">
    <property type="entry name" value="CTDL_fold"/>
</dbReference>
<dbReference type="SUPFAM" id="SSF56436">
    <property type="entry name" value="C-type lectin-like"/>
    <property type="match status" value="1"/>
</dbReference>
<name>A0ABM0LMX5_MICOH</name>
<evidence type="ECO:0000256" key="11">
    <source>
        <dbReference type="SAM" id="Coils"/>
    </source>
</evidence>
<evidence type="ECO:0000256" key="7">
    <source>
        <dbReference type="ARBA" id="ARBA00023136"/>
    </source>
</evidence>
<evidence type="ECO:0000256" key="10">
    <source>
        <dbReference type="ARBA" id="ARBA00023180"/>
    </source>
</evidence>
<evidence type="ECO:0000256" key="12">
    <source>
        <dbReference type="SAM" id="Phobius"/>
    </source>
</evidence>
<feature type="transmembrane region" description="Helical" evidence="12">
    <location>
        <begin position="38"/>
        <end position="57"/>
    </location>
</feature>
<dbReference type="Gene3D" id="3.10.100.10">
    <property type="entry name" value="Mannose-Binding Protein A, subunit A"/>
    <property type="match status" value="1"/>
</dbReference>
<dbReference type="Pfam" id="PF00059">
    <property type="entry name" value="Lectin_C"/>
    <property type="match status" value="1"/>
</dbReference>